<dbReference type="GO" id="GO:0016705">
    <property type="term" value="F:oxidoreductase activity, acting on paired donors, with incorporation or reduction of molecular oxygen"/>
    <property type="evidence" value="ECO:0007669"/>
    <property type="project" value="UniProtKB-UniRule"/>
</dbReference>
<dbReference type="Proteomes" id="UP000705230">
    <property type="component" value="Unassembled WGS sequence"/>
</dbReference>
<dbReference type="HAMAP" id="MF_00469">
    <property type="entry name" value="TrhO"/>
    <property type="match status" value="1"/>
</dbReference>
<organism evidence="3 4">
    <name type="scientific">SAR86 cluster bacterium</name>
    <dbReference type="NCBI Taxonomy" id="2030880"/>
    <lineage>
        <taxon>Bacteria</taxon>
        <taxon>Pseudomonadati</taxon>
        <taxon>Pseudomonadota</taxon>
        <taxon>Gammaproteobacteria</taxon>
        <taxon>SAR86 cluster</taxon>
    </lineage>
</organism>
<comment type="caution">
    <text evidence="3">The sequence shown here is derived from an EMBL/GenBank/DDBJ whole genome shotgun (WGS) entry which is preliminary data.</text>
</comment>
<feature type="domain" description="Rhodanese" evidence="2">
    <location>
        <begin position="121"/>
        <end position="218"/>
    </location>
</feature>
<reference evidence="3" key="1">
    <citation type="submission" date="2020-10" db="EMBL/GenBank/DDBJ databases">
        <title>Microbiome of the Black Sea water column analyzed by genome centric metagenomics.</title>
        <authorList>
            <person name="Cabello-Yeves P.J."/>
            <person name="Callieri C."/>
            <person name="Picazo A."/>
            <person name="Mehrshad M."/>
            <person name="Haro-Moreno J.M."/>
            <person name="Roda-Garcia J."/>
            <person name="Dzembekova N."/>
            <person name="Slabakova V."/>
            <person name="Slabakova N."/>
            <person name="Moncheva S."/>
            <person name="Rodriguez-Valera F."/>
        </authorList>
    </citation>
    <scope>NUCLEOTIDE SEQUENCE</scope>
    <source>
        <strain evidence="3">BS30m-G43</strain>
    </source>
</reference>
<protein>
    <recommendedName>
        <fullName evidence="1">tRNA uridine(34) hydroxylase</fullName>
        <ecNumber evidence="1">1.14.-.-</ecNumber>
    </recommendedName>
    <alternativeName>
        <fullName evidence="1">tRNA hydroxylation protein O</fullName>
    </alternativeName>
</protein>
<dbReference type="SMART" id="SM00450">
    <property type="entry name" value="RHOD"/>
    <property type="match status" value="1"/>
</dbReference>
<dbReference type="PANTHER" id="PTHR43268:SF3">
    <property type="entry name" value="RHODANESE-LIKE DOMAIN-CONTAINING PROTEIN 7-RELATED"/>
    <property type="match status" value="1"/>
</dbReference>
<accession>A0A937JCQ2</accession>
<dbReference type="InterPro" id="IPR020936">
    <property type="entry name" value="TrhO"/>
</dbReference>
<comment type="catalytic activity">
    <reaction evidence="1">
        <text>uridine(34) in tRNA + AH2 + O2 = 5-hydroxyuridine(34) in tRNA + A + H2O</text>
        <dbReference type="Rhea" id="RHEA:64224"/>
        <dbReference type="Rhea" id="RHEA-COMP:11727"/>
        <dbReference type="Rhea" id="RHEA-COMP:13381"/>
        <dbReference type="ChEBI" id="CHEBI:13193"/>
        <dbReference type="ChEBI" id="CHEBI:15377"/>
        <dbReference type="ChEBI" id="CHEBI:15379"/>
        <dbReference type="ChEBI" id="CHEBI:17499"/>
        <dbReference type="ChEBI" id="CHEBI:65315"/>
        <dbReference type="ChEBI" id="CHEBI:136877"/>
    </reaction>
</comment>
<dbReference type="NCBIfam" id="NF001136">
    <property type="entry name" value="PRK00142.1-4"/>
    <property type="match status" value="1"/>
</dbReference>
<dbReference type="PROSITE" id="PS50206">
    <property type="entry name" value="RHODANESE_3"/>
    <property type="match status" value="1"/>
</dbReference>
<dbReference type="Pfam" id="PF00581">
    <property type="entry name" value="Rhodanese"/>
    <property type="match status" value="1"/>
</dbReference>
<name>A0A937JCQ2_9GAMM</name>
<evidence type="ECO:0000259" key="2">
    <source>
        <dbReference type="PROSITE" id="PS50206"/>
    </source>
</evidence>
<comment type="function">
    <text evidence="1">Catalyzes oxygen-dependent 5-hydroxyuridine (ho5U) modification at position 34 in tRNAs.</text>
</comment>
<proteinExistence type="inferred from homology"/>
<sequence length="307" mass="34962">MFSVAALYKFSSINDPESLHREIRIRLKSLSIYGTILVGEEGINGTISGKNSNLIEAIAFIQSIKGFANLDIKYSESLENPFVRLKIKLKKEIVTIGDRSINPNEIVGDYVEPKNWNNLIADKDTILIDTRNDYEYSIGTFKNAINPNTVKFREFPKWVREQNFSEDDKKTKKIAMFCTGGIRCEKASSMMMKDGFKNVHHLKGGILNYFESIKNEDSLWEGECFVFDDRVSVKDDLTVGSYDMCHGCRMPITEADKKSKDYIKGVACSKCFSSTTPDQKARYMSRQKQVDLAKARNQKHIGPKDEI</sequence>
<dbReference type="EC" id="1.14.-.-" evidence="1"/>
<dbReference type="EMBL" id="JADHSG010000001">
    <property type="protein sequence ID" value="MBL6902589.1"/>
    <property type="molecule type" value="Genomic_DNA"/>
</dbReference>
<dbReference type="AlphaFoldDB" id="A0A937JCQ2"/>
<dbReference type="Gene3D" id="3.40.250.10">
    <property type="entry name" value="Rhodanese-like domain"/>
    <property type="match status" value="1"/>
</dbReference>
<dbReference type="InterPro" id="IPR001763">
    <property type="entry name" value="Rhodanese-like_dom"/>
</dbReference>
<dbReference type="Pfam" id="PF17773">
    <property type="entry name" value="UPF0176_N"/>
    <property type="match status" value="1"/>
</dbReference>
<dbReference type="Gene3D" id="3.30.70.100">
    <property type="match status" value="1"/>
</dbReference>
<evidence type="ECO:0000313" key="3">
    <source>
        <dbReference type="EMBL" id="MBL6902589.1"/>
    </source>
</evidence>
<dbReference type="GO" id="GO:0006400">
    <property type="term" value="P:tRNA modification"/>
    <property type="evidence" value="ECO:0007669"/>
    <property type="project" value="UniProtKB-UniRule"/>
</dbReference>
<dbReference type="InterPro" id="IPR036873">
    <property type="entry name" value="Rhodanese-like_dom_sf"/>
</dbReference>
<keyword evidence="1" id="KW-0819">tRNA processing</keyword>
<dbReference type="SUPFAM" id="SSF52821">
    <property type="entry name" value="Rhodanese/Cell cycle control phosphatase"/>
    <property type="match status" value="1"/>
</dbReference>
<gene>
    <name evidence="1" type="primary">trhO</name>
    <name evidence="3" type="ORF">ISR29_00095</name>
</gene>
<evidence type="ECO:0000313" key="4">
    <source>
        <dbReference type="Proteomes" id="UP000705230"/>
    </source>
</evidence>
<keyword evidence="1" id="KW-0560">Oxidoreductase</keyword>
<dbReference type="PANTHER" id="PTHR43268">
    <property type="entry name" value="THIOSULFATE SULFURTRANSFERASE/RHODANESE-LIKE DOMAIN-CONTAINING PROTEIN 2"/>
    <property type="match status" value="1"/>
</dbReference>
<comment type="similarity">
    <text evidence="1">Belongs to the TrhO family.</text>
</comment>
<dbReference type="CDD" id="cd01518">
    <property type="entry name" value="RHOD_YceA"/>
    <property type="match status" value="1"/>
</dbReference>
<dbReference type="InterPro" id="IPR040503">
    <property type="entry name" value="TRHO_N"/>
</dbReference>
<evidence type="ECO:0000256" key="1">
    <source>
        <dbReference type="HAMAP-Rule" id="MF_00469"/>
    </source>
</evidence>